<gene>
    <name evidence="4" type="ORF">COT94_00575</name>
</gene>
<dbReference type="Pfam" id="PF00072">
    <property type="entry name" value="Response_reg"/>
    <property type="match status" value="1"/>
</dbReference>
<dbReference type="Gene3D" id="3.40.50.2300">
    <property type="match status" value="1"/>
</dbReference>
<evidence type="ECO:0000313" key="5">
    <source>
        <dbReference type="Proteomes" id="UP000228533"/>
    </source>
</evidence>
<dbReference type="Proteomes" id="UP000228533">
    <property type="component" value="Unassembled WGS sequence"/>
</dbReference>
<dbReference type="SUPFAM" id="SSF52172">
    <property type="entry name" value="CheY-like"/>
    <property type="match status" value="1"/>
</dbReference>
<sequence>MKVLVIDNDININGLIKSVLSLEKDFTADFALSGKEGLRKLKSDKYDVALVDLTMPEVSGFDICKFMSADDDLKTVPVIIVSAMPINDKDFQKANNNFQALPVVKGLVEKPFDVHELIKKIREVTGK</sequence>
<keyword evidence="1 2" id="KW-0597">Phosphoprotein</keyword>
<dbReference type="PANTHER" id="PTHR44591:SF3">
    <property type="entry name" value="RESPONSE REGULATORY DOMAIN-CONTAINING PROTEIN"/>
    <property type="match status" value="1"/>
</dbReference>
<dbReference type="EMBL" id="PFAM01000004">
    <property type="protein sequence ID" value="PIT96442.1"/>
    <property type="molecule type" value="Genomic_DNA"/>
</dbReference>
<dbReference type="InterPro" id="IPR001789">
    <property type="entry name" value="Sig_transdc_resp-reg_receiver"/>
</dbReference>
<proteinExistence type="predicted"/>
<evidence type="ECO:0000259" key="3">
    <source>
        <dbReference type="PROSITE" id="PS50110"/>
    </source>
</evidence>
<dbReference type="AlphaFoldDB" id="A0A2M6WUI6"/>
<evidence type="ECO:0000256" key="1">
    <source>
        <dbReference type="ARBA" id="ARBA00022553"/>
    </source>
</evidence>
<protein>
    <recommendedName>
        <fullName evidence="3">Response regulatory domain-containing protein</fullName>
    </recommendedName>
</protein>
<name>A0A2M6WUI6_9BACT</name>
<feature type="domain" description="Response regulatory" evidence="3">
    <location>
        <begin position="2"/>
        <end position="125"/>
    </location>
</feature>
<comment type="caution">
    <text evidence="4">The sequence shown here is derived from an EMBL/GenBank/DDBJ whole genome shotgun (WGS) entry which is preliminary data.</text>
</comment>
<dbReference type="PROSITE" id="PS50110">
    <property type="entry name" value="RESPONSE_REGULATORY"/>
    <property type="match status" value="1"/>
</dbReference>
<organism evidence="4 5">
    <name type="scientific">Candidatus Falkowbacteria bacterium CG10_big_fil_rev_8_21_14_0_10_37_14</name>
    <dbReference type="NCBI Taxonomy" id="1974561"/>
    <lineage>
        <taxon>Bacteria</taxon>
        <taxon>Candidatus Falkowiibacteriota</taxon>
    </lineage>
</organism>
<evidence type="ECO:0000313" key="4">
    <source>
        <dbReference type="EMBL" id="PIT96442.1"/>
    </source>
</evidence>
<feature type="modified residue" description="4-aspartylphosphate" evidence="2">
    <location>
        <position position="52"/>
    </location>
</feature>
<dbReference type="SMART" id="SM00448">
    <property type="entry name" value="REC"/>
    <property type="match status" value="1"/>
</dbReference>
<evidence type="ECO:0000256" key="2">
    <source>
        <dbReference type="PROSITE-ProRule" id="PRU00169"/>
    </source>
</evidence>
<dbReference type="GO" id="GO:0000160">
    <property type="term" value="P:phosphorelay signal transduction system"/>
    <property type="evidence" value="ECO:0007669"/>
    <property type="project" value="InterPro"/>
</dbReference>
<reference evidence="5" key="1">
    <citation type="submission" date="2017-09" db="EMBL/GenBank/DDBJ databases">
        <title>Depth-based differentiation of microbial function through sediment-hosted aquifers and enrichment of novel symbionts in the deep terrestrial subsurface.</title>
        <authorList>
            <person name="Probst A.J."/>
            <person name="Ladd B."/>
            <person name="Jarett J.K."/>
            <person name="Geller-Mcgrath D.E."/>
            <person name="Sieber C.M.K."/>
            <person name="Emerson J.B."/>
            <person name="Anantharaman K."/>
            <person name="Thomas B.C."/>
            <person name="Malmstrom R."/>
            <person name="Stieglmeier M."/>
            <person name="Klingl A."/>
            <person name="Woyke T."/>
            <person name="Ryan C.M."/>
            <person name="Banfield J.F."/>
        </authorList>
    </citation>
    <scope>NUCLEOTIDE SEQUENCE [LARGE SCALE GENOMIC DNA]</scope>
</reference>
<dbReference type="InterPro" id="IPR011006">
    <property type="entry name" value="CheY-like_superfamily"/>
</dbReference>
<accession>A0A2M6WUI6</accession>
<dbReference type="PANTHER" id="PTHR44591">
    <property type="entry name" value="STRESS RESPONSE REGULATOR PROTEIN 1"/>
    <property type="match status" value="1"/>
</dbReference>
<dbReference type="InterPro" id="IPR050595">
    <property type="entry name" value="Bact_response_regulator"/>
</dbReference>